<proteinExistence type="predicted"/>
<sequence length="37" mass="4408">MNIIEIKKAITKLIDELREEIMPDILVQIKNKRSRQS</sequence>
<name>A0ABR6IC89_9SPHI</name>
<protein>
    <submittedName>
        <fullName evidence="1">Uncharacterized protein</fullName>
    </submittedName>
</protein>
<evidence type="ECO:0000313" key="2">
    <source>
        <dbReference type="Proteomes" id="UP000583101"/>
    </source>
</evidence>
<keyword evidence="2" id="KW-1185">Reference proteome</keyword>
<gene>
    <name evidence="1" type="ORF">GGR35_003262</name>
</gene>
<dbReference type="EMBL" id="JACIEG010000006">
    <property type="protein sequence ID" value="MBB3970639.1"/>
    <property type="molecule type" value="Genomic_DNA"/>
</dbReference>
<evidence type="ECO:0000313" key="1">
    <source>
        <dbReference type="EMBL" id="MBB3970639.1"/>
    </source>
</evidence>
<dbReference type="Proteomes" id="UP000583101">
    <property type="component" value="Unassembled WGS sequence"/>
</dbReference>
<reference evidence="1 2" key="1">
    <citation type="submission" date="2020-08" db="EMBL/GenBank/DDBJ databases">
        <title>Genomic Encyclopedia of Type Strains, Phase IV (KMG-IV): sequencing the most valuable type-strain genomes for metagenomic binning, comparative biology and taxonomic classification.</title>
        <authorList>
            <person name="Goeker M."/>
        </authorList>
    </citation>
    <scope>NUCLEOTIDE SEQUENCE [LARGE SCALE GENOMIC DNA]</scope>
    <source>
        <strain evidence="1 2">DSM 100995</strain>
    </source>
</reference>
<comment type="caution">
    <text evidence="1">The sequence shown here is derived from an EMBL/GenBank/DDBJ whole genome shotgun (WGS) entry which is preliminary data.</text>
</comment>
<organism evidence="1 2">
    <name type="scientific">Mucilaginibacter phyllosphaerae</name>
    <dbReference type="NCBI Taxonomy" id="1812349"/>
    <lineage>
        <taxon>Bacteria</taxon>
        <taxon>Pseudomonadati</taxon>
        <taxon>Bacteroidota</taxon>
        <taxon>Sphingobacteriia</taxon>
        <taxon>Sphingobacteriales</taxon>
        <taxon>Sphingobacteriaceae</taxon>
        <taxon>Mucilaginibacter</taxon>
    </lineage>
</organism>
<accession>A0ABR6IC89</accession>